<dbReference type="Proteomes" id="UP001195483">
    <property type="component" value="Unassembled WGS sequence"/>
</dbReference>
<evidence type="ECO:0000313" key="6">
    <source>
        <dbReference type="Proteomes" id="UP001195483"/>
    </source>
</evidence>
<evidence type="ECO:0000256" key="2">
    <source>
        <dbReference type="SAM" id="Coils"/>
    </source>
</evidence>
<dbReference type="SMART" id="SM01127">
    <property type="entry name" value="DDHD"/>
    <property type="match status" value="1"/>
</dbReference>
<dbReference type="GO" id="GO:0004620">
    <property type="term" value="F:phospholipase activity"/>
    <property type="evidence" value="ECO:0007669"/>
    <property type="project" value="TreeGrafter"/>
</dbReference>
<reference evidence="5" key="3">
    <citation type="submission" date="2023-05" db="EMBL/GenBank/DDBJ databases">
        <authorList>
            <person name="Smith C.H."/>
        </authorList>
    </citation>
    <scope>NUCLEOTIDE SEQUENCE</scope>
    <source>
        <strain evidence="5">CHS0354</strain>
        <tissue evidence="5">Mantle</tissue>
    </source>
</reference>
<dbReference type="PANTHER" id="PTHR23509">
    <property type="entry name" value="PA-PL1 PHOSPHOLIPASE FAMILY"/>
    <property type="match status" value="1"/>
</dbReference>
<accession>A0AAE0SSC7</accession>
<evidence type="ECO:0000313" key="5">
    <source>
        <dbReference type="EMBL" id="KAK3597352.1"/>
    </source>
</evidence>
<reference evidence="5" key="1">
    <citation type="journal article" date="2021" name="Genome Biol. Evol.">
        <title>A High-Quality Reference Genome for a Parasitic Bivalve with Doubly Uniparental Inheritance (Bivalvia: Unionida).</title>
        <authorList>
            <person name="Smith C.H."/>
        </authorList>
    </citation>
    <scope>NUCLEOTIDE SEQUENCE</scope>
    <source>
        <strain evidence="5">CHS0354</strain>
    </source>
</reference>
<dbReference type="GO" id="GO:0046872">
    <property type="term" value="F:metal ion binding"/>
    <property type="evidence" value="ECO:0007669"/>
    <property type="project" value="InterPro"/>
</dbReference>
<dbReference type="InterPro" id="IPR058055">
    <property type="entry name" value="PA-PLA1"/>
</dbReference>
<protein>
    <recommendedName>
        <fullName evidence="4">DDHD domain-containing protein</fullName>
    </recommendedName>
</protein>
<sequence length="715" mass="81390">MMGEFDAPGDGMFRTFSRPESPVLRSSPLGDRIYPSVDSLAGSDSFEEIDSDTASIISESRSTPPVERKHLFPRKEFVDHLQPEEIRWFYKNEGDKKWTPFIGYDSLRIECRYRVKDSVSPSEPEKEDIDVILVKGGLYEVDVANRKCKPVYWTEDEAVIMRGTWFYEGTWQPVEDGYATQIETEHLGRFLGCRLDEQPLQTKGPKPVLHRIKFSDIYVDWNSSSEMYMFSDSTSSRIMRAVSSKLGVQKSGTRLYRGYSYEAVMDDKPAEISHLVFVIHGIGQKMDSSSIVKSCKDLREIANYLKAKHFPDLQDSNQRAEFLPVEWRSSLSLDGDIVETITPQKLKGVRTILNSSAMDILYYTSPLYRSEITTGLLNELNRLYQMFCTRNPYFLPNRGKVSIVAHSLGCVITYDILTGWNPLQLYDQFVLSLLDEEKEQAGGSSELIKELDKAKKRVNELESLLMAIHSKQQHSSTRLDFKVENMFCLGSPLAVFLALRGIRPQGKGSADHIIPKATCKRLFNIYHPSDPVAYRLEPLVLKHYCTVMPLTIHHHDASQKLSYTKVAAKAYAAFTGSKELVCEKSDQSDKESVDNLGQQADGSKTQRKKISLKSVGGLFSSLGRSMEGEDKLSAELKILKKMERQAKYCENSSFSLKSNINDIDHTDLEYRLDYQLKETGIYSAYIAMLTSHTAYWTNKDVAYFILTHLHPETLD</sequence>
<keyword evidence="2" id="KW-0175">Coiled coil</keyword>
<dbReference type="InterPro" id="IPR057826">
    <property type="entry name" value="WWE_C20G8.02"/>
</dbReference>
<gene>
    <name evidence="5" type="ORF">CHS0354_034595</name>
</gene>
<dbReference type="PROSITE" id="PS51043">
    <property type="entry name" value="DDHD"/>
    <property type="match status" value="1"/>
</dbReference>
<dbReference type="EMBL" id="JAEAOA010002037">
    <property type="protein sequence ID" value="KAK3597352.1"/>
    <property type="molecule type" value="Genomic_DNA"/>
</dbReference>
<comment type="caution">
    <text evidence="5">The sequence shown here is derived from an EMBL/GenBank/DDBJ whole genome shotgun (WGS) entry which is preliminary data.</text>
</comment>
<proteinExistence type="inferred from homology"/>
<evidence type="ECO:0000256" key="1">
    <source>
        <dbReference type="ARBA" id="ARBA00038464"/>
    </source>
</evidence>
<dbReference type="InterPro" id="IPR004177">
    <property type="entry name" value="DDHD_dom"/>
</dbReference>
<name>A0AAE0SSC7_9BIVA</name>
<evidence type="ECO:0000256" key="3">
    <source>
        <dbReference type="SAM" id="MobiDB-lite"/>
    </source>
</evidence>
<dbReference type="GO" id="GO:0005737">
    <property type="term" value="C:cytoplasm"/>
    <property type="evidence" value="ECO:0007669"/>
    <property type="project" value="TreeGrafter"/>
</dbReference>
<keyword evidence="6" id="KW-1185">Reference proteome</keyword>
<dbReference type="PANTHER" id="PTHR23509:SF48">
    <property type="entry name" value="INTRACELLULAR PHOSPHOLIPASE A1"/>
    <property type="match status" value="1"/>
</dbReference>
<organism evidence="5 6">
    <name type="scientific">Potamilus streckersoni</name>
    <dbReference type="NCBI Taxonomy" id="2493646"/>
    <lineage>
        <taxon>Eukaryota</taxon>
        <taxon>Metazoa</taxon>
        <taxon>Spiralia</taxon>
        <taxon>Lophotrochozoa</taxon>
        <taxon>Mollusca</taxon>
        <taxon>Bivalvia</taxon>
        <taxon>Autobranchia</taxon>
        <taxon>Heteroconchia</taxon>
        <taxon>Palaeoheterodonta</taxon>
        <taxon>Unionida</taxon>
        <taxon>Unionoidea</taxon>
        <taxon>Unionidae</taxon>
        <taxon>Ambleminae</taxon>
        <taxon>Lampsilini</taxon>
        <taxon>Potamilus</taxon>
    </lineage>
</organism>
<feature type="region of interest" description="Disordered" evidence="3">
    <location>
        <begin position="1"/>
        <end position="29"/>
    </location>
</feature>
<feature type="coiled-coil region" evidence="2">
    <location>
        <begin position="444"/>
        <end position="471"/>
    </location>
</feature>
<dbReference type="Pfam" id="PF02862">
    <property type="entry name" value="DDHD"/>
    <property type="match status" value="1"/>
</dbReference>
<comment type="similarity">
    <text evidence="1">Belongs to the PA-PLA1 family.</text>
</comment>
<dbReference type="Pfam" id="PF23463">
    <property type="entry name" value="WWE_2"/>
    <property type="match status" value="1"/>
</dbReference>
<reference evidence="5" key="2">
    <citation type="journal article" date="2021" name="Genome Biol. Evol.">
        <title>Developing a high-quality reference genome for a parasitic bivalve with doubly uniparental inheritance (Bivalvia: Unionida).</title>
        <authorList>
            <person name="Smith C.H."/>
        </authorList>
    </citation>
    <scope>NUCLEOTIDE SEQUENCE</scope>
    <source>
        <strain evidence="5">CHS0354</strain>
        <tissue evidence="5">Mantle</tissue>
    </source>
</reference>
<feature type="domain" description="DDHD" evidence="4">
    <location>
        <begin position="479"/>
        <end position="711"/>
    </location>
</feature>
<dbReference type="AlphaFoldDB" id="A0AAE0SSC7"/>
<evidence type="ECO:0000259" key="4">
    <source>
        <dbReference type="PROSITE" id="PS51043"/>
    </source>
</evidence>